<evidence type="ECO:0000313" key="3">
    <source>
        <dbReference type="Proteomes" id="UP000241890"/>
    </source>
</evidence>
<feature type="compositionally biased region" description="Basic and acidic residues" evidence="1">
    <location>
        <begin position="30"/>
        <end position="40"/>
    </location>
</feature>
<evidence type="ECO:0000313" key="2">
    <source>
        <dbReference type="EMBL" id="GBG25140.1"/>
    </source>
</evidence>
<comment type="caution">
    <text evidence="2">The sequence shown here is derived from an EMBL/GenBank/DDBJ whole genome shotgun (WGS) entry which is preliminary data.</text>
</comment>
<keyword evidence="3" id="KW-1185">Reference proteome</keyword>
<feature type="compositionally biased region" description="Pro residues" evidence="1">
    <location>
        <begin position="8"/>
        <end position="18"/>
    </location>
</feature>
<evidence type="ECO:0000256" key="1">
    <source>
        <dbReference type="SAM" id="MobiDB-lite"/>
    </source>
</evidence>
<dbReference type="InParanoid" id="A0A2R5G2A7"/>
<organism evidence="2 3">
    <name type="scientific">Hondaea fermentalgiana</name>
    <dbReference type="NCBI Taxonomy" id="2315210"/>
    <lineage>
        <taxon>Eukaryota</taxon>
        <taxon>Sar</taxon>
        <taxon>Stramenopiles</taxon>
        <taxon>Bigyra</taxon>
        <taxon>Labyrinthulomycetes</taxon>
        <taxon>Thraustochytrida</taxon>
        <taxon>Thraustochytriidae</taxon>
        <taxon>Hondaea</taxon>
    </lineage>
</organism>
<reference evidence="2 3" key="1">
    <citation type="submission" date="2017-12" db="EMBL/GenBank/DDBJ databases">
        <title>Sequencing, de novo assembly and annotation of complete genome of a new Thraustochytrid species, strain FCC1311.</title>
        <authorList>
            <person name="Sedici K."/>
            <person name="Godart F."/>
            <person name="Aiese Cigliano R."/>
            <person name="Sanseverino W."/>
            <person name="Barakat M."/>
            <person name="Ortet P."/>
            <person name="Marechal E."/>
            <person name="Cagnac O."/>
            <person name="Amato A."/>
        </authorList>
    </citation>
    <scope>NUCLEOTIDE SEQUENCE [LARGE SCALE GENOMIC DNA]</scope>
</reference>
<dbReference type="EMBL" id="BEYU01000011">
    <property type="protein sequence ID" value="GBG25140.1"/>
    <property type="molecule type" value="Genomic_DNA"/>
</dbReference>
<sequence length="404" mass="44862">MADTEAPSPSPESPPGSPLSPATTALAQRWKQEAKVRVQKEAGVASEEVEQQIEQTLPYADNEKTQKGKEDEEDIVVNDGKTRLEEDVVDTIDAVGTWEYLEKASEKLLEYLDKMAQVYSYSGQGTGLQNINVRNAIRARDLDASIETLDMVKAKLLDDELGPMSEDLRKEVEIFLRGFSYVRRELRQFKKDLDSLASADRHEIEQAVLAAKHADDLESASNAGDGDVANHQVNATRGAALVALDTLRARLYLELSIARRVLVRKAAKYGCVLPGRKHSLDFELAQQGTDAATEAKFQDIFAPDPPPSDPGFIIRYPSPRRRDPSQGSLGARSKVQSFRASTDARAAWRLYARAVDARLHAEDIARLRHDTAVENFLAQLRRAPQDPWARYTCDLYDDASAAVL</sequence>
<feature type="region of interest" description="Disordered" evidence="1">
    <location>
        <begin position="1"/>
        <end position="72"/>
    </location>
</feature>
<dbReference type="Proteomes" id="UP000241890">
    <property type="component" value="Unassembled WGS sequence"/>
</dbReference>
<gene>
    <name evidence="2" type="ORF">FCC1311_013572</name>
</gene>
<accession>A0A2R5G2A7</accession>
<protein>
    <submittedName>
        <fullName evidence="2">Uncharacterized protein</fullName>
    </submittedName>
</protein>
<feature type="compositionally biased region" description="Basic and acidic residues" evidence="1">
    <location>
        <begin position="61"/>
        <end position="70"/>
    </location>
</feature>
<dbReference type="AlphaFoldDB" id="A0A2R5G2A7"/>
<proteinExistence type="predicted"/>
<feature type="region of interest" description="Disordered" evidence="1">
    <location>
        <begin position="300"/>
        <end position="335"/>
    </location>
</feature>
<name>A0A2R5G2A7_9STRA</name>